<sequence length="86" mass="9794">MWVLLEKLGGNHVHSSLVALINFVSILIDFQAHNDTIAKHNAIHTRPFFGRLLGVIFDDKFPAFNINLSFDIFKECILVFLELIPS</sequence>
<protein>
    <submittedName>
        <fullName evidence="1">Uncharacterized protein n149L</fullName>
    </submittedName>
</protein>
<organism evidence="1 2">
    <name type="scientific">Paramecium bursaria Chlorella virus FR483</name>
    <name type="common">PBCV-FR483</name>
    <dbReference type="NCBI Taxonomy" id="399781"/>
    <lineage>
        <taxon>Viruses</taxon>
        <taxon>Varidnaviria</taxon>
        <taxon>Bamfordvirae</taxon>
        <taxon>Nucleocytoviricota</taxon>
        <taxon>Megaviricetes</taxon>
        <taxon>Algavirales</taxon>
        <taxon>Phycodnaviridae</taxon>
        <taxon>Chlorovirus</taxon>
        <taxon>Chlorovirus conductrix</taxon>
        <taxon>Paramecium bursaria Chlorella virus A1</taxon>
    </lineage>
</organism>
<dbReference type="Proteomes" id="UP000204095">
    <property type="component" value="Segment"/>
</dbReference>
<dbReference type="EMBL" id="DQ890022">
    <property type="protein sequence ID" value="ABT15434.1"/>
    <property type="molecule type" value="Genomic_DNA"/>
</dbReference>
<evidence type="ECO:0000313" key="2">
    <source>
        <dbReference type="Proteomes" id="UP000204095"/>
    </source>
</evidence>
<dbReference type="GeneID" id="5470000"/>
<dbReference type="RefSeq" id="YP_001425781.1">
    <property type="nucleotide sequence ID" value="NC_008603.1"/>
</dbReference>
<gene>
    <name evidence="1" type="primary">n149L</name>
    <name evidence="1" type="ORF">FR483_n149L</name>
</gene>
<reference evidence="1 2" key="1">
    <citation type="journal article" date="2007" name="Virology">
        <title>Sequence and annotation of the 314-kb MT325 and the 321-kb FR483 viruses that infect Chlorella Pbi.</title>
        <authorList>
            <person name="Fitzgerald L.A."/>
            <person name="Graves M.V."/>
            <person name="Li X."/>
            <person name="Feldblyum T."/>
            <person name="Hartigan J."/>
            <person name="Van Etten J.L."/>
        </authorList>
    </citation>
    <scope>NUCLEOTIDE SEQUENCE [LARGE SCALE GENOMIC DNA]</scope>
    <source>
        <strain evidence="1 2">FR483</strain>
    </source>
</reference>
<accession>A7J6K3</accession>
<name>A7J6K3_PBCVF</name>
<organismHost>
    <name type="scientific">Paramecium bursaria</name>
    <dbReference type="NCBI Taxonomy" id="74790"/>
</organismHost>
<evidence type="ECO:0000313" key="1">
    <source>
        <dbReference type="EMBL" id="ABT15434.1"/>
    </source>
</evidence>
<proteinExistence type="predicted"/>
<dbReference type="KEGG" id="vg:5470000"/>